<evidence type="ECO:0000313" key="2">
    <source>
        <dbReference type="Proteomes" id="UP001148662"/>
    </source>
</evidence>
<proteinExistence type="predicted"/>
<dbReference type="EMBL" id="JANHOG010000244">
    <property type="protein sequence ID" value="KAJ3556401.1"/>
    <property type="molecule type" value="Genomic_DNA"/>
</dbReference>
<protein>
    <submittedName>
        <fullName evidence="1">Uncharacterized protein</fullName>
    </submittedName>
</protein>
<organism evidence="1 2">
    <name type="scientific">Phlebia brevispora</name>
    <dbReference type="NCBI Taxonomy" id="194682"/>
    <lineage>
        <taxon>Eukaryota</taxon>
        <taxon>Fungi</taxon>
        <taxon>Dikarya</taxon>
        <taxon>Basidiomycota</taxon>
        <taxon>Agaricomycotina</taxon>
        <taxon>Agaricomycetes</taxon>
        <taxon>Polyporales</taxon>
        <taxon>Meruliaceae</taxon>
        <taxon>Phlebia</taxon>
    </lineage>
</organism>
<comment type="caution">
    <text evidence="1">The sequence shown here is derived from an EMBL/GenBank/DDBJ whole genome shotgun (WGS) entry which is preliminary data.</text>
</comment>
<gene>
    <name evidence="1" type="ORF">NM688_g2049</name>
</gene>
<keyword evidence="2" id="KW-1185">Reference proteome</keyword>
<dbReference type="Proteomes" id="UP001148662">
    <property type="component" value="Unassembled WGS sequence"/>
</dbReference>
<reference evidence="1" key="1">
    <citation type="submission" date="2022-07" db="EMBL/GenBank/DDBJ databases">
        <title>Genome Sequence of Phlebia brevispora.</title>
        <authorList>
            <person name="Buettner E."/>
        </authorList>
    </citation>
    <scope>NUCLEOTIDE SEQUENCE</scope>
    <source>
        <strain evidence="1">MPL23</strain>
    </source>
</reference>
<name>A0ACC1T9Q2_9APHY</name>
<evidence type="ECO:0000313" key="1">
    <source>
        <dbReference type="EMBL" id="KAJ3556401.1"/>
    </source>
</evidence>
<accession>A0ACC1T9Q2</accession>
<sequence length="791" mass="87860">MDSKDDTDISTQDAPIASMSPADEGRGQGVQIAEHKDIGNGDGPLAEMEGPGGQLREVGEDGGQSTGGEKSSLAEMGNFLTQPGSQHDASNSQPGDGAALSASLTAPCTISPEIDATPLSRQPESDENESSNESDSDSDTDSLVSMLEDIYDFGDDHSLDCQCGVHVEGSANTTYEDDLFEHQKTRVLEGLQAENPGIEEVLRRLRVRETAAREATEKEASAAGIILLPPAEVTIQFDEETKGIAGVKVPLQVKYTGIAPVIPSSLADTSCATLGLDGMLAKLNEVLRTTYTLQTPGLSTVLQSFVACGCDFGTAYGQLRPFWFSDISTLLTRLEQMKEDDVEKRQSVLDMERKQVKQMDFPPRRVWDLYSDRIVPWWAFCQDYTLYHDPPRTNLPPLLAVSHSWMEESLRHNIDTSINGHEWPVPIPVDIDLEQIRIELLNHGAQYAWLDVLCLRQAGDDAKEPIRKQEWGLDVPIIGSIYRYFRKTITYFSGLGRPFYIGDLSSVRHWMNRAWTLQEANGHTIVGGLVSDSPFPPMLQNGRILDPETSKFYDSFAQCQGHKMMFEALKSMQKRAAVNELDKIAGLAYCTGYPESLRPLVLYKVQDGTRAALEEAWAQLVETLDPTSETWSLFLFIYPAAGDFGHTWRPSWRQTQTTLLPSMSPAKWTAMLDDHAIEYSAQDKHFLCSGYLLSKCTVKGLAETKSDGYCRMGTIKVRHGTSKLKFYVSAHHQQPIAEGTYSLMTNMHPSFWVVGRMTDSGALEKVSVIESEWDDNDELKELAEWATVRLV</sequence>